<sequence>MKRARPSTDLDLVYPFDAKFPIIVPPFIDPDGGIGPVPPDGNLGLKTKYPIFVNTKNEIDLKYGQGLTVQNNALTLATPLPITTTEPLSITTTSKKTTINFNYDEAAFLITNKKFSIKLAVDGGLEINQGLRLKLPLPISVTPPLKITSGNQTQLSILLDPNTFELNNDTLTLKLLQNGGLAKNNGLQLIKPLPITATSPLQISNLTGNSNILLNIGNSLQTVTGALNVKLADSSLSSTITGLKVQLKVNGGLQTTATGLEVIPNSIIKIDPAGGLENNPTTGLKLKVPLPLTATPPLQMSNNQISLQLTPPLSTSANSLTLNINNSLEINANNLQVKLKPQGGIQLETSGLSVIPNANIQLDPNGGLQTSQAGLGIKVGLGLRISNGNQTLEINPGTGLQFNSNNSLGLKVQNPIKLDNSAGLTFNYNRSCALDRTAAGLLIMLKNGLTFERWAGDNNQNGISINLGNGLEFGPETTASFAGAPKLRAIKVKLGKGLTYTPVSGSTGPKQLQVHPGNGLTFAPSPSGGSGDIPATHAIQVNIGSGLRIDPQGRLEINPPLHILWSSTQLNARLLGITETVPSPLNPNCYFQLKLIKQAGITHGLVSFRTTTVPFYSNMMIKLIFDTNGALVSTSSLATNQWGSFNPANLVPSATDPPGFPPRKSFLPNRHFYGDNALVSSSMYSAAIFQTPTNTPSDPKFPKEFTNRIKFLVKFNAQDTSTSNPYSLTFLWGDLRNIDRGDSFVTSVCQFSYINEDVQFNSP</sequence>
<protein>
    <submittedName>
        <fullName evidence="13">Fiber</fullName>
    </submittedName>
</protein>
<dbReference type="GO" id="GO:0098671">
    <property type="term" value="P:adhesion receptor-mediated virion attachment to host cell"/>
    <property type="evidence" value="ECO:0007669"/>
    <property type="project" value="UniProtKB-KW"/>
</dbReference>
<comment type="similarity">
    <text evidence="3">Belongs to the adenoviridae fiber family.</text>
</comment>
<keyword evidence="7" id="KW-1161">Viral attachment to host cell</keyword>
<keyword evidence="14" id="KW-1185">Reference proteome</keyword>
<evidence type="ECO:0000256" key="10">
    <source>
        <dbReference type="ARBA" id="ARBA00023165"/>
    </source>
</evidence>
<proteinExistence type="inferred from homology"/>
<dbReference type="Gene3D" id="2.60.90.10">
    <property type="entry name" value="Adenovirus pIV-related, attachment domain"/>
    <property type="match status" value="1"/>
</dbReference>
<evidence type="ECO:0000256" key="4">
    <source>
        <dbReference type="ARBA" id="ARBA00022561"/>
    </source>
</evidence>
<dbReference type="Gene3D" id="2.10.25.20">
    <property type="entry name" value="reovirus attachment protein sigma1, domain 1"/>
    <property type="match status" value="3"/>
</dbReference>
<evidence type="ECO:0000256" key="11">
    <source>
        <dbReference type="ARBA" id="ARBA00023296"/>
    </source>
</evidence>
<dbReference type="Gene3D" id="6.20.10.20">
    <property type="match status" value="1"/>
</dbReference>
<keyword evidence="5" id="KW-1048">Host nucleus</keyword>
<evidence type="ECO:0000259" key="12">
    <source>
        <dbReference type="Pfam" id="PF06536"/>
    </source>
</evidence>
<dbReference type="InterPro" id="IPR000931">
    <property type="entry name" value="Adeno_fibre"/>
</dbReference>
<dbReference type="Proteomes" id="UP000272067">
    <property type="component" value="Segment"/>
</dbReference>
<organism evidence="13 14">
    <name type="scientific">Bottlenose dolphin adenovirus 1</name>
    <dbReference type="NCBI Taxonomy" id="1714377"/>
    <lineage>
        <taxon>Viruses</taxon>
        <taxon>Varidnaviria</taxon>
        <taxon>Bamfordvirae</taxon>
        <taxon>Preplasmiviricota</taxon>
        <taxon>Polisuviricotina</taxon>
        <taxon>Pharingeaviricetes</taxon>
        <taxon>Rowavirales</taxon>
        <taxon>Adenoviridae</taxon>
        <taxon>Mastadenovirus</taxon>
        <taxon>Mastadenovirus delphini</taxon>
        <taxon>Dolphin mastadenovirus B</taxon>
    </lineage>
</organism>
<evidence type="ECO:0000256" key="6">
    <source>
        <dbReference type="ARBA" id="ARBA00022581"/>
    </source>
</evidence>
<dbReference type="RefSeq" id="YP_009704141.1">
    <property type="nucleotide sequence ID" value="NC_044960.1"/>
</dbReference>
<dbReference type="SUPFAM" id="SSF51225">
    <property type="entry name" value="Fibre shaft of virus attachment proteins"/>
    <property type="match status" value="1"/>
</dbReference>
<evidence type="ECO:0000256" key="2">
    <source>
        <dbReference type="ARBA" id="ARBA00004328"/>
    </source>
</evidence>
<name>A0A1X7MPK1_9ADEN</name>
<dbReference type="SUPFAM" id="SSF49835">
    <property type="entry name" value="Virus attachment protein globular domain"/>
    <property type="match status" value="1"/>
</dbReference>
<keyword evidence="9" id="KW-0426">Late protein</keyword>
<dbReference type="GO" id="GO:0019028">
    <property type="term" value="C:viral capsid"/>
    <property type="evidence" value="ECO:0007669"/>
    <property type="project" value="UniProtKB-KW"/>
</dbReference>
<feature type="domain" description="Avian adenovirus fibre N-terminal" evidence="12">
    <location>
        <begin position="306"/>
        <end position="354"/>
    </location>
</feature>
<dbReference type="KEGG" id="vg:41902959"/>
<dbReference type="Pfam" id="PF06536">
    <property type="entry name" value="Av_adeno_fibre"/>
    <property type="match status" value="1"/>
</dbReference>
<dbReference type="InterPro" id="IPR000939">
    <property type="entry name" value="Adenobir_fibre_prot_rpt/shaft"/>
</dbReference>
<keyword evidence="6" id="KW-0945">Host-virus interaction</keyword>
<keyword evidence="4" id="KW-0167">Capsid protein</keyword>
<accession>A0A1X7MPK1</accession>
<dbReference type="PRINTS" id="PR00307">
    <property type="entry name" value="ADENOVSFIBRE"/>
</dbReference>
<dbReference type="InterPro" id="IPR008982">
    <property type="entry name" value="Adenovirus_pIV-like_att"/>
</dbReference>
<evidence type="ECO:0000256" key="9">
    <source>
        <dbReference type="ARBA" id="ARBA00022921"/>
    </source>
</evidence>
<evidence type="ECO:0000256" key="1">
    <source>
        <dbReference type="ARBA" id="ARBA00004147"/>
    </source>
</evidence>
<dbReference type="GO" id="GO:0046718">
    <property type="term" value="P:symbiont entry into host cell"/>
    <property type="evidence" value="ECO:0007669"/>
    <property type="project" value="UniProtKB-KW"/>
</dbReference>
<keyword evidence="11" id="KW-1160">Virus entry into host cell</keyword>
<evidence type="ECO:0000313" key="14">
    <source>
        <dbReference type="Proteomes" id="UP000272067"/>
    </source>
</evidence>
<dbReference type="Pfam" id="PF00608">
    <property type="entry name" value="Adeno_shaft"/>
    <property type="match status" value="2"/>
</dbReference>
<dbReference type="EMBL" id="LT841149">
    <property type="protein sequence ID" value="SMG83459.1"/>
    <property type="molecule type" value="Genomic_DNA"/>
</dbReference>
<dbReference type="GeneID" id="41902959"/>
<keyword evidence="10" id="KW-1233">Viral attachment to host adhesion receptor</keyword>
<reference evidence="14" key="1">
    <citation type="submission" date="2017-04" db="EMBL/GenBank/DDBJ databases">
        <authorList>
            <person name="Hayer J."/>
            <person name="Malmberg M."/>
            <person name="Hayer J."/>
        </authorList>
    </citation>
    <scope>NUCLEOTIDE SEQUENCE [LARGE SCALE GENOMIC DNA]</scope>
</reference>
<comment type="subcellular location">
    <subcellularLocation>
        <location evidence="1">Host nucleus</location>
    </subcellularLocation>
    <subcellularLocation>
        <location evidence="2">Virion</location>
    </subcellularLocation>
</comment>
<keyword evidence="8" id="KW-0946">Virion</keyword>
<dbReference type="GO" id="GO:0042025">
    <property type="term" value="C:host cell nucleus"/>
    <property type="evidence" value="ECO:0007669"/>
    <property type="project" value="UniProtKB-SubCell"/>
</dbReference>
<evidence type="ECO:0000256" key="7">
    <source>
        <dbReference type="ARBA" id="ARBA00022804"/>
    </source>
</evidence>
<evidence type="ECO:0000256" key="3">
    <source>
        <dbReference type="ARBA" id="ARBA00006685"/>
    </source>
</evidence>
<evidence type="ECO:0000256" key="8">
    <source>
        <dbReference type="ARBA" id="ARBA00022844"/>
    </source>
</evidence>
<dbReference type="GO" id="GO:0007155">
    <property type="term" value="P:cell adhesion"/>
    <property type="evidence" value="ECO:0007669"/>
    <property type="project" value="InterPro"/>
</dbReference>
<dbReference type="InterPro" id="IPR009013">
    <property type="entry name" value="Attachment_protein_shaft_sf"/>
</dbReference>
<evidence type="ECO:0000256" key="5">
    <source>
        <dbReference type="ARBA" id="ARBA00022562"/>
    </source>
</evidence>
<dbReference type="InterPro" id="IPR010537">
    <property type="entry name" value="Avian_adenovirus_fibre_N"/>
</dbReference>
<evidence type="ECO:0000313" key="13">
    <source>
        <dbReference type="EMBL" id="SMG83459.1"/>
    </source>
</evidence>